<dbReference type="AlphaFoldDB" id="A0A6S6QXH9"/>
<evidence type="ECO:0000259" key="2">
    <source>
        <dbReference type="Pfam" id="PF26078"/>
    </source>
</evidence>
<dbReference type="PANTHER" id="PTHR37829:SF3">
    <property type="entry name" value="PROTEIN JAYE-RELATED"/>
    <property type="match status" value="1"/>
</dbReference>
<dbReference type="Proteomes" id="UP000515561">
    <property type="component" value="Chromosome"/>
</dbReference>
<organism evidence="4 5">
    <name type="scientific">Anaerocolumna cellulosilytica</name>
    <dbReference type="NCBI Taxonomy" id="433286"/>
    <lineage>
        <taxon>Bacteria</taxon>
        <taxon>Bacillati</taxon>
        <taxon>Bacillota</taxon>
        <taxon>Clostridia</taxon>
        <taxon>Lachnospirales</taxon>
        <taxon>Lachnospiraceae</taxon>
        <taxon>Anaerocolumna</taxon>
    </lineage>
</organism>
<proteinExistence type="inferred from homology"/>
<dbReference type="PANTHER" id="PTHR37829">
    <property type="entry name" value="PHAGE-LIKE ELEMENT PBSX PROTEIN XKDT"/>
    <property type="match status" value="1"/>
</dbReference>
<evidence type="ECO:0000259" key="3">
    <source>
        <dbReference type="Pfam" id="PF26079"/>
    </source>
</evidence>
<evidence type="ECO:0000313" key="5">
    <source>
        <dbReference type="Proteomes" id="UP000515561"/>
    </source>
</evidence>
<protein>
    <submittedName>
        <fullName evidence="4">Uncharacterized protein</fullName>
    </submittedName>
</protein>
<dbReference type="Pfam" id="PF26079">
    <property type="entry name" value="Baseplate_J_C"/>
    <property type="match status" value="1"/>
</dbReference>
<evidence type="ECO:0000256" key="1">
    <source>
        <dbReference type="ARBA" id="ARBA00038087"/>
    </source>
</evidence>
<reference evidence="4 5" key="1">
    <citation type="journal article" date="2016" name="Int. J. Syst. Evol. Microbiol.">
        <title>Descriptions of Anaerotaenia torta gen. nov., sp. nov. and Anaerocolumna cellulosilytica gen. nov., sp. nov. isolated from a methanogenic reactor of cattle waste.</title>
        <authorList>
            <person name="Uek A."/>
            <person name="Ohtaki Y."/>
            <person name="Kaku N."/>
            <person name="Ueki K."/>
        </authorList>
    </citation>
    <scope>NUCLEOTIDE SEQUENCE [LARGE SCALE GENOMIC DNA]</scope>
    <source>
        <strain evidence="4 5">SN021</strain>
    </source>
</reference>
<comment type="similarity">
    <text evidence="1">Belongs to the Mu gp47/PBSX XkdT family.</text>
</comment>
<feature type="domain" description="Baseplate J-like central" evidence="2">
    <location>
        <begin position="175"/>
        <end position="244"/>
    </location>
</feature>
<dbReference type="InterPro" id="IPR058530">
    <property type="entry name" value="Baseplate_J-like_C"/>
</dbReference>
<dbReference type="EMBL" id="AP023367">
    <property type="protein sequence ID" value="BCJ92597.1"/>
    <property type="molecule type" value="Genomic_DNA"/>
</dbReference>
<keyword evidence="5" id="KW-1185">Reference proteome</keyword>
<feature type="domain" description="Baseplate J-like C-terminal" evidence="3">
    <location>
        <begin position="251"/>
        <end position="334"/>
    </location>
</feature>
<dbReference type="KEGG" id="acel:acsn021_01660"/>
<gene>
    <name evidence="4" type="primary">yqbT</name>
    <name evidence="4" type="ORF">acsn021_01660</name>
</gene>
<dbReference type="InterPro" id="IPR052399">
    <property type="entry name" value="Phage_Baseplate_Assmbl_Protein"/>
</dbReference>
<dbReference type="Pfam" id="PF26078">
    <property type="entry name" value="Baseplate_J_M"/>
    <property type="match status" value="1"/>
</dbReference>
<name>A0A6S6QXH9_9FIRM</name>
<dbReference type="InterPro" id="IPR058531">
    <property type="entry name" value="Baseplate_J_M"/>
</dbReference>
<evidence type="ECO:0000313" key="4">
    <source>
        <dbReference type="EMBL" id="BCJ92597.1"/>
    </source>
</evidence>
<dbReference type="RefSeq" id="WP_243167986.1">
    <property type="nucleotide sequence ID" value="NZ_AP023367.1"/>
</dbReference>
<sequence length="341" mass="37016">MFEAMTYEAILADMLKRVTTDVDKREGSILYDALAPCAYELAQTYFNLSSFLDLVSGDTAVGEYLDRVVADYGISRKQATKAVRKVVTTDDISLGTRWGLEGSVYQITAQLGENIYQAECEQTGELGNRYSGSLLSLDNIKGVTATLGDIITAGEEVETDNNLRARFYAQVQSPSTSGNADNYKKWALEVPGVGDAKVYPLWNGNGTVKVMVVDSNMSIDTGLEKPVADYIETVRPIGATVTVTSPGSKEISISAKITLDGTKLLQEVIESFYSTFADYLKNTIFSSYVVSYAKVGSLLLATEGISDYTDLFLNGDTSNVPIAETEMPMVGNLELVEVVSE</sequence>
<accession>A0A6S6QXH9</accession>